<dbReference type="AlphaFoldDB" id="A0A2S2KP80"/>
<dbReference type="GeneID" id="76209498"/>
<keyword evidence="8" id="KW-1185">Reference proteome</keyword>
<evidence type="ECO:0008006" key="9">
    <source>
        <dbReference type="Google" id="ProtNLM"/>
    </source>
</evidence>
<feature type="transmembrane region" description="Helical" evidence="6">
    <location>
        <begin position="52"/>
        <end position="72"/>
    </location>
</feature>
<keyword evidence="2" id="KW-1003">Cell membrane</keyword>
<evidence type="ECO:0000256" key="6">
    <source>
        <dbReference type="SAM" id="Phobius"/>
    </source>
</evidence>
<proteinExistence type="predicted"/>
<dbReference type="InterPro" id="IPR032808">
    <property type="entry name" value="DoxX"/>
</dbReference>
<organism evidence="7 8">
    <name type="scientific">Nitrosopumilus zosterae</name>
    <dbReference type="NCBI Taxonomy" id="718286"/>
    <lineage>
        <taxon>Archaea</taxon>
        <taxon>Nitrososphaerota</taxon>
        <taxon>Nitrososphaeria</taxon>
        <taxon>Nitrosopumilales</taxon>
        <taxon>Nitrosopumilaceae</taxon>
        <taxon>Nitrosopumilus</taxon>
    </lineage>
</organism>
<comment type="subcellular location">
    <subcellularLocation>
        <location evidence="1">Cell membrane</location>
        <topology evidence="1">Multi-pass membrane protein</topology>
    </subcellularLocation>
</comment>
<dbReference type="RefSeq" id="WP_109876036.1">
    <property type="nucleotide sequence ID" value="NZ_AP026695.1"/>
</dbReference>
<evidence type="ECO:0000313" key="7">
    <source>
        <dbReference type="EMBL" id="GBH33377.1"/>
    </source>
</evidence>
<feature type="transmembrane region" description="Helical" evidence="6">
    <location>
        <begin position="107"/>
        <end position="126"/>
    </location>
</feature>
<keyword evidence="3 6" id="KW-0812">Transmembrane</keyword>
<dbReference type="PANTHER" id="PTHR33452">
    <property type="entry name" value="OXIDOREDUCTASE CATD-RELATED"/>
    <property type="match status" value="1"/>
</dbReference>
<dbReference type="PANTHER" id="PTHR33452:SF1">
    <property type="entry name" value="INNER MEMBRANE PROTEIN YPHA-RELATED"/>
    <property type="match status" value="1"/>
</dbReference>
<evidence type="ECO:0000256" key="2">
    <source>
        <dbReference type="ARBA" id="ARBA00022475"/>
    </source>
</evidence>
<feature type="transmembrane region" description="Helical" evidence="6">
    <location>
        <begin position="12"/>
        <end position="32"/>
    </location>
</feature>
<evidence type="ECO:0000256" key="1">
    <source>
        <dbReference type="ARBA" id="ARBA00004651"/>
    </source>
</evidence>
<dbReference type="InterPro" id="IPR051907">
    <property type="entry name" value="DoxX-like_oxidoreductase"/>
</dbReference>
<dbReference type="EMBL" id="BGKI01000001">
    <property type="protein sequence ID" value="GBH33377.1"/>
    <property type="molecule type" value="Genomic_DNA"/>
</dbReference>
<dbReference type="Pfam" id="PF07681">
    <property type="entry name" value="DoxX"/>
    <property type="match status" value="1"/>
</dbReference>
<keyword evidence="5 6" id="KW-0472">Membrane</keyword>
<sequence>MTTAEIREKILNDVVFMGLRSAVGVIFILHGMSKFNPGFANNLPNMGLPIEMQIPLALAELVPGILIIVGVLSRLSASLLAVVMLGAIFMIKGAKSITGQGGVELDLILLASVLVVMIVGPGRISIAQAIKKLPRCLH</sequence>
<dbReference type="Proteomes" id="UP000245829">
    <property type="component" value="Unassembled WGS sequence"/>
</dbReference>
<evidence type="ECO:0000256" key="3">
    <source>
        <dbReference type="ARBA" id="ARBA00022692"/>
    </source>
</evidence>
<reference evidence="7 8" key="1">
    <citation type="submission" date="2018-05" db="EMBL/GenBank/DDBJ databases">
        <title>genome sequencing of Nitrosopumilus sp. NM25.</title>
        <authorList>
            <person name="Mori K."/>
            <person name="Nakagawa T."/>
        </authorList>
    </citation>
    <scope>NUCLEOTIDE SEQUENCE [LARGE SCALE GENOMIC DNA]</scope>
    <source>
        <strain evidence="7 8">NM25</strain>
    </source>
</reference>
<comment type="caution">
    <text evidence="7">The sequence shown here is derived from an EMBL/GenBank/DDBJ whole genome shotgun (WGS) entry which is preliminary data.</text>
</comment>
<evidence type="ECO:0000313" key="8">
    <source>
        <dbReference type="Proteomes" id="UP000245829"/>
    </source>
</evidence>
<protein>
    <recommendedName>
        <fullName evidence="9">DoxX family protein</fullName>
    </recommendedName>
</protein>
<evidence type="ECO:0000256" key="5">
    <source>
        <dbReference type="ARBA" id="ARBA00023136"/>
    </source>
</evidence>
<gene>
    <name evidence="7" type="ORF">NZNM25_01680</name>
</gene>
<dbReference type="OrthoDB" id="10826at2157"/>
<keyword evidence="4 6" id="KW-1133">Transmembrane helix</keyword>
<feature type="transmembrane region" description="Helical" evidence="6">
    <location>
        <begin position="79"/>
        <end position="95"/>
    </location>
</feature>
<evidence type="ECO:0000256" key="4">
    <source>
        <dbReference type="ARBA" id="ARBA00022989"/>
    </source>
</evidence>
<accession>A0A2S2KP80</accession>
<dbReference type="GO" id="GO:0005886">
    <property type="term" value="C:plasma membrane"/>
    <property type="evidence" value="ECO:0007669"/>
    <property type="project" value="UniProtKB-SubCell"/>
</dbReference>
<name>A0A2S2KP80_9ARCH</name>